<sequence length="82" mass="9159">MNTAERSLRSLVEKWLTPTAATPVRVIRFSRTGASRRRYARVEVQRPEGSVALFFFRHDDGTWHVFPPETRAAGVCAGASAV</sequence>
<evidence type="ECO:0000313" key="2">
    <source>
        <dbReference type="Proteomes" id="UP000199365"/>
    </source>
</evidence>
<proteinExistence type="predicted"/>
<dbReference type="Proteomes" id="UP000199365">
    <property type="component" value="Unassembled WGS sequence"/>
</dbReference>
<dbReference type="STRING" id="157910.SAMN05445850_8148"/>
<gene>
    <name evidence="1" type="ORF">SAMN05445850_8148</name>
</gene>
<evidence type="ECO:0000313" key="1">
    <source>
        <dbReference type="EMBL" id="SDR62177.1"/>
    </source>
</evidence>
<reference evidence="2" key="1">
    <citation type="submission" date="2016-10" db="EMBL/GenBank/DDBJ databases">
        <authorList>
            <person name="Varghese N."/>
            <person name="Submissions S."/>
        </authorList>
    </citation>
    <scope>NUCLEOTIDE SEQUENCE [LARGE SCALE GENOMIC DNA]</scope>
    <source>
        <strain evidence="2">DUS833</strain>
    </source>
</reference>
<protein>
    <submittedName>
        <fullName evidence="1">Uncharacterized protein</fullName>
    </submittedName>
</protein>
<dbReference type="AlphaFoldDB" id="A0A1H1KJD0"/>
<name>A0A1H1KJD0_9BURK</name>
<organism evidence="1 2">
    <name type="scientific">Paraburkholderia tuberum</name>
    <dbReference type="NCBI Taxonomy" id="157910"/>
    <lineage>
        <taxon>Bacteria</taxon>
        <taxon>Pseudomonadati</taxon>
        <taxon>Pseudomonadota</taxon>
        <taxon>Betaproteobacteria</taxon>
        <taxon>Burkholderiales</taxon>
        <taxon>Burkholderiaceae</taxon>
        <taxon>Paraburkholderia</taxon>
    </lineage>
</organism>
<keyword evidence="2" id="KW-1185">Reference proteome</keyword>
<accession>A0A1H1KJD0</accession>
<dbReference type="EMBL" id="FNKX01000004">
    <property type="protein sequence ID" value="SDR62177.1"/>
    <property type="molecule type" value="Genomic_DNA"/>
</dbReference>